<dbReference type="InterPro" id="IPR036381">
    <property type="entry name" value="Tus_dom1"/>
</dbReference>
<dbReference type="GO" id="GO:0006274">
    <property type="term" value="P:DNA replication termination"/>
    <property type="evidence" value="ECO:0007669"/>
    <property type="project" value="InterPro"/>
</dbReference>
<dbReference type="Gene3D" id="3.50.14.10">
    <property type="entry name" value="Replication terminator Tus, domain 1 superfamily/Replication terminator Tus"/>
    <property type="match status" value="1"/>
</dbReference>
<keyword evidence="2" id="KW-1185">Reference proteome</keyword>
<organism evidence="1 2">
    <name type="scientific">Reinekea marinisedimentorum</name>
    <dbReference type="NCBI Taxonomy" id="230495"/>
    <lineage>
        <taxon>Bacteria</taxon>
        <taxon>Pseudomonadati</taxon>
        <taxon>Pseudomonadota</taxon>
        <taxon>Gammaproteobacteria</taxon>
        <taxon>Oceanospirillales</taxon>
        <taxon>Saccharospirillaceae</taxon>
        <taxon>Reinekea</taxon>
    </lineage>
</organism>
<dbReference type="OrthoDB" id="6354133at2"/>
<comment type="caution">
    <text evidence="1">The sequence shown here is derived from an EMBL/GenBank/DDBJ whole genome shotgun (WGS) entry which is preliminary data.</text>
</comment>
<gene>
    <name evidence="1" type="ORF">BCF53_103291</name>
</gene>
<dbReference type="RefSeq" id="WP_132700536.1">
    <property type="nucleotide sequence ID" value="NZ_SLZR01000003.1"/>
</dbReference>
<accession>A0A4R3I903</accession>
<dbReference type="AlphaFoldDB" id="A0A4R3I903"/>
<proteinExistence type="predicted"/>
<dbReference type="Proteomes" id="UP000295793">
    <property type="component" value="Unassembled WGS sequence"/>
</dbReference>
<name>A0A4R3I903_9GAMM</name>
<reference evidence="1 2" key="1">
    <citation type="submission" date="2019-03" db="EMBL/GenBank/DDBJ databases">
        <title>Genomic Encyclopedia of Archaeal and Bacterial Type Strains, Phase II (KMG-II): from individual species to whole genera.</title>
        <authorList>
            <person name="Goeker M."/>
        </authorList>
    </citation>
    <scope>NUCLEOTIDE SEQUENCE [LARGE SCALE GENOMIC DNA]</scope>
    <source>
        <strain evidence="1 2">DSM 15388</strain>
    </source>
</reference>
<dbReference type="EMBL" id="SLZR01000003">
    <property type="protein sequence ID" value="TCS42624.1"/>
    <property type="molecule type" value="Genomic_DNA"/>
</dbReference>
<evidence type="ECO:0008006" key="3">
    <source>
        <dbReference type="Google" id="ProtNLM"/>
    </source>
</evidence>
<dbReference type="GO" id="GO:0003677">
    <property type="term" value="F:DNA binding"/>
    <property type="evidence" value="ECO:0007669"/>
    <property type="project" value="InterPro"/>
</dbReference>
<dbReference type="GO" id="GO:0005737">
    <property type="term" value="C:cytoplasm"/>
    <property type="evidence" value="ECO:0007669"/>
    <property type="project" value="InterPro"/>
</dbReference>
<evidence type="ECO:0000313" key="1">
    <source>
        <dbReference type="EMBL" id="TCS42624.1"/>
    </source>
</evidence>
<evidence type="ECO:0000313" key="2">
    <source>
        <dbReference type="Proteomes" id="UP000295793"/>
    </source>
</evidence>
<protein>
    <recommendedName>
        <fullName evidence="3">DNA replication terminus site binding protein</fullName>
    </recommendedName>
</protein>
<sequence>MKAALDLFEQLTHQLINFSNDVKKNPHWLLDLPHVDKKNALPNALLDLWYQGDQDGRQTRIYPGLVAINETQSQLLKSVNELKQEFRELVAQIKADDTAEWKEIQSKLGRRNAVLNEQLTDQGLNRVHLKQVFRLLPYIAEQPVKAGFNWYTSGRSITRISKQQAYKLLAELNTEADHIKIQLNRLAAISDAEPLARVQKQAPVLRTNLLFANGTRKAMNVSLPLFFKQSHADVFPEFNVPPALPPKSRSRQLRSDNKIEDEPFLRSIRVHRYS</sequence>